<evidence type="ECO:0000313" key="5">
    <source>
        <dbReference type="EMBL" id="SKA95787.1"/>
    </source>
</evidence>
<keyword evidence="1" id="KW-0805">Transcription regulation</keyword>
<dbReference type="Proteomes" id="UP000190460">
    <property type="component" value="Unassembled WGS sequence"/>
</dbReference>
<dbReference type="Gene3D" id="1.10.10.10">
    <property type="entry name" value="Winged helix-like DNA-binding domain superfamily/Winged helix DNA-binding domain"/>
    <property type="match status" value="1"/>
</dbReference>
<protein>
    <submittedName>
        <fullName evidence="5">Transcriptional regulator, MarR family</fullName>
    </submittedName>
</protein>
<dbReference type="InterPro" id="IPR036390">
    <property type="entry name" value="WH_DNA-bd_sf"/>
</dbReference>
<evidence type="ECO:0000313" key="6">
    <source>
        <dbReference type="Proteomes" id="UP000190460"/>
    </source>
</evidence>
<dbReference type="GO" id="GO:0045892">
    <property type="term" value="P:negative regulation of DNA-templated transcription"/>
    <property type="evidence" value="ECO:0007669"/>
    <property type="project" value="InterPro"/>
</dbReference>
<dbReference type="PANTHER" id="PTHR42756:SF1">
    <property type="entry name" value="TRANSCRIPTIONAL REPRESSOR OF EMRAB OPERON"/>
    <property type="match status" value="1"/>
</dbReference>
<dbReference type="Pfam" id="PF12802">
    <property type="entry name" value="MarR_2"/>
    <property type="match status" value="1"/>
</dbReference>
<name>A0A1T4Y1U5_9GAMM</name>
<dbReference type="InterPro" id="IPR000835">
    <property type="entry name" value="HTH_MarR-typ"/>
</dbReference>
<dbReference type="InterPro" id="IPR012712">
    <property type="entry name" value="HpaR/FarR"/>
</dbReference>
<dbReference type="NCBIfam" id="TIGR02337">
    <property type="entry name" value="HpaR"/>
    <property type="match status" value="1"/>
</dbReference>
<proteinExistence type="predicted"/>
<dbReference type="SUPFAM" id="SSF46785">
    <property type="entry name" value="Winged helix' DNA-binding domain"/>
    <property type="match status" value="1"/>
</dbReference>
<sequence>MRTFERSLPMSLLKAREAVMKKFIPHLRAHDLSPQQWRVLRALYDSPAGLEMSALSERCFLLMPSLSRIIQNLAARELVMRRIAEHDQRCSIISLHAQGRRLVELMAPESEARYAHITTVFGYGKLELLYELLDELVEKLEAAEQEHHPSSHELLD</sequence>
<keyword evidence="6" id="KW-1185">Reference proteome</keyword>
<feature type="domain" description="HTH marR-type" evidence="4">
    <location>
        <begin position="1"/>
        <end position="138"/>
    </location>
</feature>
<reference evidence="5 6" key="1">
    <citation type="submission" date="2017-02" db="EMBL/GenBank/DDBJ databases">
        <authorList>
            <person name="Peterson S.W."/>
        </authorList>
    </citation>
    <scope>NUCLEOTIDE SEQUENCE [LARGE SCALE GENOMIC DNA]</scope>
    <source>
        <strain evidence="5 6">ATCC 49788</strain>
    </source>
</reference>
<accession>A0A1T4Y1U5</accession>
<dbReference type="RefSeq" id="WP_078924234.1">
    <property type="nucleotide sequence ID" value="NZ_FUYB01000032.1"/>
</dbReference>
<dbReference type="PROSITE" id="PS50995">
    <property type="entry name" value="HTH_MARR_2"/>
    <property type="match status" value="1"/>
</dbReference>
<dbReference type="EMBL" id="FUYB01000032">
    <property type="protein sequence ID" value="SKA95787.1"/>
    <property type="molecule type" value="Genomic_DNA"/>
</dbReference>
<dbReference type="AlphaFoldDB" id="A0A1T4Y1U5"/>
<dbReference type="OrthoDB" id="8588347at2"/>
<gene>
    <name evidence="5" type="ORF">SAMN02745130_03812</name>
</gene>
<organism evidence="5 6">
    <name type="scientific">Thiothrix eikelboomii</name>
    <dbReference type="NCBI Taxonomy" id="92487"/>
    <lineage>
        <taxon>Bacteria</taxon>
        <taxon>Pseudomonadati</taxon>
        <taxon>Pseudomonadota</taxon>
        <taxon>Gammaproteobacteria</taxon>
        <taxon>Thiotrichales</taxon>
        <taxon>Thiotrichaceae</taxon>
        <taxon>Thiothrix</taxon>
    </lineage>
</organism>
<evidence type="ECO:0000256" key="1">
    <source>
        <dbReference type="ARBA" id="ARBA00023015"/>
    </source>
</evidence>
<evidence type="ECO:0000256" key="2">
    <source>
        <dbReference type="ARBA" id="ARBA00023125"/>
    </source>
</evidence>
<dbReference type="GO" id="GO:0003700">
    <property type="term" value="F:DNA-binding transcription factor activity"/>
    <property type="evidence" value="ECO:0007669"/>
    <property type="project" value="InterPro"/>
</dbReference>
<dbReference type="InterPro" id="IPR036388">
    <property type="entry name" value="WH-like_DNA-bd_sf"/>
</dbReference>
<keyword evidence="2" id="KW-0238">DNA-binding</keyword>
<keyword evidence="3" id="KW-0804">Transcription</keyword>
<evidence type="ECO:0000259" key="4">
    <source>
        <dbReference type="PROSITE" id="PS50995"/>
    </source>
</evidence>
<dbReference type="GO" id="GO:0003677">
    <property type="term" value="F:DNA binding"/>
    <property type="evidence" value="ECO:0007669"/>
    <property type="project" value="UniProtKB-KW"/>
</dbReference>
<dbReference type="PANTHER" id="PTHR42756">
    <property type="entry name" value="TRANSCRIPTIONAL REGULATOR, MARR"/>
    <property type="match status" value="1"/>
</dbReference>
<dbReference type="SMART" id="SM00347">
    <property type="entry name" value="HTH_MARR"/>
    <property type="match status" value="1"/>
</dbReference>
<evidence type="ECO:0000256" key="3">
    <source>
        <dbReference type="ARBA" id="ARBA00023163"/>
    </source>
</evidence>
<dbReference type="STRING" id="92487.SAMN02745130_03812"/>